<organism evidence="1 2">
    <name type="scientific">Clostridium facile</name>
    <dbReference type="NCBI Taxonomy" id="2763035"/>
    <lineage>
        <taxon>Bacteria</taxon>
        <taxon>Bacillati</taxon>
        <taxon>Bacillota</taxon>
        <taxon>Clostridia</taxon>
        <taxon>Eubacteriales</taxon>
        <taxon>Clostridiaceae</taxon>
        <taxon>Clostridium</taxon>
    </lineage>
</organism>
<dbReference type="Proteomes" id="UP000649151">
    <property type="component" value="Unassembled WGS sequence"/>
</dbReference>
<sequence length="89" mass="10557">MGKKIKYIKLDADDIMEIVLHYYQEKFDHSEHARGILLGTPEKDLRFIGVFGDLNNKNIENIDLEEVDQNMDYNGDHAWLKRNPDFYIK</sequence>
<proteinExistence type="predicted"/>
<comment type="caution">
    <text evidence="1">The sequence shown here is derived from an EMBL/GenBank/DDBJ whole genome shotgun (WGS) entry which is preliminary data.</text>
</comment>
<evidence type="ECO:0000313" key="2">
    <source>
        <dbReference type="Proteomes" id="UP000649151"/>
    </source>
</evidence>
<name>A0ABR7INK3_9CLOT</name>
<keyword evidence="2" id="KW-1185">Reference proteome</keyword>
<protein>
    <submittedName>
        <fullName evidence="1">Uncharacterized protein</fullName>
    </submittedName>
</protein>
<evidence type="ECO:0000313" key="1">
    <source>
        <dbReference type="EMBL" id="MBC5786709.1"/>
    </source>
</evidence>
<dbReference type="EMBL" id="JACOQK010000001">
    <property type="protein sequence ID" value="MBC5786709.1"/>
    <property type="molecule type" value="Genomic_DNA"/>
</dbReference>
<reference evidence="1 2" key="1">
    <citation type="submission" date="2020-08" db="EMBL/GenBank/DDBJ databases">
        <title>Genome public.</title>
        <authorList>
            <person name="Liu C."/>
            <person name="Sun Q."/>
        </authorList>
    </citation>
    <scope>NUCLEOTIDE SEQUENCE [LARGE SCALE GENOMIC DNA]</scope>
    <source>
        <strain evidence="1 2">NSJ-27</strain>
    </source>
</reference>
<gene>
    <name evidence="1" type="ORF">H8Z77_01530</name>
</gene>
<accession>A0ABR7INK3</accession>
<dbReference type="RefSeq" id="WP_069989178.1">
    <property type="nucleotide sequence ID" value="NZ_JACOQK010000001.1"/>
</dbReference>